<dbReference type="PROSITE" id="PS00571">
    <property type="entry name" value="AMIDASES"/>
    <property type="match status" value="1"/>
</dbReference>
<dbReference type="InterPro" id="IPR020556">
    <property type="entry name" value="Amidase_CS"/>
</dbReference>
<evidence type="ECO:0000259" key="1">
    <source>
        <dbReference type="Pfam" id="PF01425"/>
    </source>
</evidence>
<sequence length="478" mass="49900">MRPDTSFSGPDLCALSATEVVNLLRKGAVSAAELVEASLTRIAQVEPAVNATVTVCADRAREAAPKAAGTDLGGLPIGIKDLTPVAGVLTTMGTQGLKRNYPLASDPLVLRLEERGAIVMGKTNTPEMGAGGNTFNAIFGRTRNPWNTARNAGGSSGGAAVSLATGEVWLSHGSDLAGSLRTPASFCGVVGFRPSPGIAGGGPAAMGFANEGLQGPMARNVADCALFLDAMAGYEPIWPLSMPAPPTPFAKAAAQDPGPIRIAFAPDLGGFAPVESDIADLLSDAMTRLQSPTCTVEDACPDLPGLEKTYRALRAFFWAALPGDAPDFVQGFYKPTLAQNIAEGRALSAQDIADAQLNRSALYDRMQQFLTRYDVLACPVTGVAPGPVEEEFPRTVAGVPTTDYIDWLRFSFLATTTTLPSMSLPVGFTPDGLPVGVQLIGRPRGEARLLQVAQHIETALALPSSPIDPILRHDIAQP</sequence>
<dbReference type="Pfam" id="PF01425">
    <property type="entry name" value="Amidase"/>
    <property type="match status" value="1"/>
</dbReference>
<evidence type="ECO:0000313" key="3">
    <source>
        <dbReference type="Proteomes" id="UP000295696"/>
    </source>
</evidence>
<dbReference type="PANTHER" id="PTHR11895">
    <property type="entry name" value="TRANSAMIDASE"/>
    <property type="match status" value="1"/>
</dbReference>
<dbReference type="PANTHER" id="PTHR11895:SF76">
    <property type="entry name" value="INDOLEACETAMIDE HYDROLASE"/>
    <property type="match status" value="1"/>
</dbReference>
<dbReference type="SUPFAM" id="SSF75304">
    <property type="entry name" value="Amidase signature (AS) enzymes"/>
    <property type="match status" value="1"/>
</dbReference>
<keyword evidence="3" id="KW-1185">Reference proteome</keyword>
<accession>A0A4R3JLS1</accession>
<name>A0A4R3JLS1_9RHOB</name>
<proteinExistence type="predicted"/>
<dbReference type="InterPro" id="IPR023631">
    <property type="entry name" value="Amidase_dom"/>
</dbReference>
<dbReference type="Gene3D" id="3.90.1300.10">
    <property type="entry name" value="Amidase signature (AS) domain"/>
    <property type="match status" value="1"/>
</dbReference>
<feature type="domain" description="Amidase" evidence="1">
    <location>
        <begin position="33"/>
        <end position="450"/>
    </location>
</feature>
<dbReference type="InterPro" id="IPR036928">
    <property type="entry name" value="AS_sf"/>
</dbReference>
<dbReference type="RefSeq" id="WP_132241322.1">
    <property type="nucleotide sequence ID" value="NZ_SLZU01000001.1"/>
</dbReference>
<dbReference type="InterPro" id="IPR000120">
    <property type="entry name" value="Amidase"/>
</dbReference>
<gene>
    <name evidence="2" type="ORF">EDD52_101378</name>
</gene>
<dbReference type="OrthoDB" id="9777859at2"/>
<comment type="caution">
    <text evidence="2">The sequence shown here is derived from an EMBL/GenBank/DDBJ whole genome shotgun (WGS) entry which is preliminary data.</text>
</comment>
<organism evidence="2 3">
    <name type="scientific">Primorskyibacter sedentarius</name>
    <dbReference type="NCBI Taxonomy" id="745311"/>
    <lineage>
        <taxon>Bacteria</taxon>
        <taxon>Pseudomonadati</taxon>
        <taxon>Pseudomonadota</taxon>
        <taxon>Alphaproteobacteria</taxon>
        <taxon>Rhodobacterales</taxon>
        <taxon>Roseobacteraceae</taxon>
        <taxon>Primorskyibacter</taxon>
    </lineage>
</organism>
<dbReference type="AlphaFoldDB" id="A0A4R3JLS1"/>
<reference evidence="2 3" key="1">
    <citation type="submission" date="2019-03" db="EMBL/GenBank/DDBJ databases">
        <title>Genomic Encyclopedia of Type Strains, Phase IV (KMG-IV): sequencing the most valuable type-strain genomes for metagenomic binning, comparative biology and taxonomic classification.</title>
        <authorList>
            <person name="Goeker M."/>
        </authorList>
    </citation>
    <scope>NUCLEOTIDE SEQUENCE [LARGE SCALE GENOMIC DNA]</scope>
    <source>
        <strain evidence="2 3">DSM 104836</strain>
    </source>
</reference>
<dbReference type="GO" id="GO:0003824">
    <property type="term" value="F:catalytic activity"/>
    <property type="evidence" value="ECO:0007669"/>
    <property type="project" value="InterPro"/>
</dbReference>
<dbReference type="EMBL" id="SLZU01000001">
    <property type="protein sequence ID" value="TCS67283.1"/>
    <property type="molecule type" value="Genomic_DNA"/>
</dbReference>
<protein>
    <submittedName>
        <fullName evidence="2">Amidase</fullName>
    </submittedName>
</protein>
<evidence type="ECO:0000313" key="2">
    <source>
        <dbReference type="EMBL" id="TCS67283.1"/>
    </source>
</evidence>
<dbReference type="Proteomes" id="UP000295696">
    <property type="component" value="Unassembled WGS sequence"/>
</dbReference>